<dbReference type="Proteomes" id="UP001608902">
    <property type="component" value="Unassembled WGS sequence"/>
</dbReference>
<dbReference type="AlphaFoldDB" id="A0ABD6E1C6"/>
<feature type="compositionally biased region" description="Pro residues" evidence="1">
    <location>
        <begin position="24"/>
        <end position="38"/>
    </location>
</feature>
<reference evidence="2 3" key="1">
    <citation type="submission" date="2024-08" db="EMBL/GenBank/DDBJ databases">
        <title>Gnathostoma spinigerum genome.</title>
        <authorList>
            <person name="Gonzalez-Bertolin B."/>
            <person name="Monzon S."/>
            <person name="Zaballos A."/>
            <person name="Jimenez P."/>
            <person name="Dekumyoy P."/>
            <person name="Varona S."/>
            <person name="Cuesta I."/>
            <person name="Sumanam S."/>
            <person name="Adisakwattana P."/>
            <person name="Gasser R.B."/>
            <person name="Hernandez-Gonzalez A."/>
            <person name="Young N.D."/>
            <person name="Perteguer M.J."/>
        </authorList>
    </citation>
    <scope>NUCLEOTIDE SEQUENCE [LARGE SCALE GENOMIC DNA]</scope>
    <source>
        <strain evidence="2">AL3</strain>
        <tissue evidence="2">Liver</tissue>
    </source>
</reference>
<evidence type="ECO:0000313" key="3">
    <source>
        <dbReference type="Proteomes" id="UP001608902"/>
    </source>
</evidence>
<evidence type="ECO:0000256" key="1">
    <source>
        <dbReference type="SAM" id="MobiDB-lite"/>
    </source>
</evidence>
<evidence type="ECO:0000313" key="2">
    <source>
        <dbReference type="EMBL" id="MFH4973370.1"/>
    </source>
</evidence>
<dbReference type="EMBL" id="JBGFUD010000017">
    <property type="protein sequence ID" value="MFH4973370.1"/>
    <property type="molecule type" value="Genomic_DNA"/>
</dbReference>
<feature type="compositionally biased region" description="Pro residues" evidence="1">
    <location>
        <begin position="1"/>
        <end position="14"/>
    </location>
</feature>
<accession>A0ABD6E1C6</accession>
<comment type="caution">
    <text evidence="2">The sequence shown here is derived from an EMBL/GenBank/DDBJ whole genome shotgun (WGS) entry which is preliminary data.</text>
</comment>
<organism evidence="2 3">
    <name type="scientific">Gnathostoma spinigerum</name>
    <dbReference type="NCBI Taxonomy" id="75299"/>
    <lineage>
        <taxon>Eukaryota</taxon>
        <taxon>Metazoa</taxon>
        <taxon>Ecdysozoa</taxon>
        <taxon>Nematoda</taxon>
        <taxon>Chromadorea</taxon>
        <taxon>Rhabditida</taxon>
        <taxon>Spirurina</taxon>
        <taxon>Gnathostomatomorpha</taxon>
        <taxon>Gnathostomatoidea</taxon>
        <taxon>Gnathostomatidae</taxon>
        <taxon>Gnathostoma</taxon>
    </lineage>
</organism>
<evidence type="ECO:0008006" key="4">
    <source>
        <dbReference type="Google" id="ProtNLM"/>
    </source>
</evidence>
<protein>
    <recommendedName>
        <fullName evidence="4">Cysteine-rich transmembrane CYSTM domain-containing protein</fullName>
    </recommendedName>
</protein>
<gene>
    <name evidence="2" type="ORF">AB6A40_000079</name>
</gene>
<proteinExistence type="predicted"/>
<sequence length="87" mass="9284">MAQPYPPQYGPPQPGYGYGYGPQYGPPQPGYGPPPPQQCCPQPQQRSDKSNCWLYALLGLCCGCCLGEMCDGDDDGCCVPCVCCIPC</sequence>
<keyword evidence="3" id="KW-1185">Reference proteome</keyword>
<name>A0ABD6E1C6_9BILA</name>
<feature type="region of interest" description="Disordered" evidence="1">
    <location>
        <begin position="1"/>
        <end position="47"/>
    </location>
</feature>